<keyword evidence="1" id="KW-1133">Transmembrane helix</keyword>
<feature type="domain" description="Mce/MlaD" evidence="2">
    <location>
        <begin position="39"/>
        <end position="116"/>
    </location>
</feature>
<dbReference type="GO" id="GO:0015914">
    <property type="term" value="P:phospholipid transport"/>
    <property type="evidence" value="ECO:0007669"/>
    <property type="project" value="InterPro"/>
</dbReference>
<dbReference type="Pfam" id="PF02470">
    <property type="entry name" value="MlaD"/>
    <property type="match status" value="1"/>
</dbReference>
<dbReference type="EMBL" id="UINC01037171">
    <property type="protein sequence ID" value="SVB32261.1"/>
    <property type="molecule type" value="Genomic_DNA"/>
</dbReference>
<dbReference type="InterPro" id="IPR003399">
    <property type="entry name" value="Mce/MlaD"/>
</dbReference>
<dbReference type="InterPro" id="IPR052336">
    <property type="entry name" value="MlaD_Phospholipid_Transporter"/>
</dbReference>
<dbReference type="PANTHER" id="PTHR33371:SF4">
    <property type="entry name" value="INTERMEMBRANE PHOSPHOLIPID TRANSPORT SYSTEM BINDING PROTEIN MLAD"/>
    <property type="match status" value="1"/>
</dbReference>
<reference evidence="3" key="1">
    <citation type="submission" date="2018-05" db="EMBL/GenBank/DDBJ databases">
        <authorList>
            <person name="Lanie J.A."/>
            <person name="Ng W.-L."/>
            <person name="Kazmierczak K.M."/>
            <person name="Andrzejewski T.M."/>
            <person name="Davidsen T.M."/>
            <person name="Wayne K.J."/>
            <person name="Tettelin H."/>
            <person name="Glass J.I."/>
            <person name="Rusch D."/>
            <person name="Podicherti R."/>
            <person name="Tsui H.-C.T."/>
            <person name="Winkler M.E."/>
        </authorList>
    </citation>
    <scope>NUCLEOTIDE SEQUENCE</scope>
</reference>
<keyword evidence="1" id="KW-0812">Transmembrane</keyword>
<keyword evidence="1" id="KW-0472">Membrane</keyword>
<dbReference type="InterPro" id="IPR030970">
    <property type="entry name" value="ABC_MlaD"/>
</dbReference>
<organism evidence="3">
    <name type="scientific">marine metagenome</name>
    <dbReference type="NCBI Taxonomy" id="408172"/>
    <lineage>
        <taxon>unclassified sequences</taxon>
        <taxon>metagenomes</taxon>
        <taxon>ecological metagenomes</taxon>
    </lineage>
</organism>
<sequence length="150" mass="16366">MNEKQHTEILVGIFILVGIIAITFLALRMGDFGLLNNTQYTIKAEFTSASGLKKGAHVEMAGVSVGKVKNIIFNPETYLAEVYIAIENNIKIPEDSTASIRTAGIIGDKFLKISPGGSETIIEKNMSIVETEPSINLEELISKYIFESGK</sequence>
<evidence type="ECO:0000256" key="1">
    <source>
        <dbReference type="SAM" id="Phobius"/>
    </source>
</evidence>
<dbReference type="PANTHER" id="PTHR33371">
    <property type="entry name" value="INTERMEMBRANE PHOSPHOLIPID TRANSPORT SYSTEM BINDING PROTEIN MLAD-RELATED"/>
    <property type="match status" value="1"/>
</dbReference>
<evidence type="ECO:0000313" key="3">
    <source>
        <dbReference type="EMBL" id="SVB32261.1"/>
    </source>
</evidence>
<dbReference type="NCBIfam" id="TIGR04430">
    <property type="entry name" value="OM_asym_MlaD"/>
    <property type="match status" value="1"/>
</dbReference>
<dbReference type="AlphaFoldDB" id="A0A382D3G9"/>
<name>A0A382D3G9_9ZZZZ</name>
<evidence type="ECO:0000259" key="2">
    <source>
        <dbReference type="Pfam" id="PF02470"/>
    </source>
</evidence>
<gene>
    <name evidence="3" type="ORF">METZ01_LOCUS185115</name>
</gene>
<feature type="transmembrane region" description="Helical" evidence="1">
    <location>
        <begin position="6"/>
        <end position="27"/>
    </location>
</feature>
<proteinExistence type="predicted"/>
<accession>A0A382D3G9</accession>
<protein>
    <recommendedName>
        <fullName evidence="2">Mce/MlaD domain-containing protein</fullName>
    </recommendedName>
</protein>